<dbReference type="EMBL" id="RWIS01000014">
    <property type="protein sequence ID" value="RSK24922.1"/>
    <property type="molecule type" value="Genomic_DNA"/>
</dbReference>
<dbReference type="OrthoDB" id="9806213at2"/>
<keyword evidence="4" id="KW-1185">Reference proteome</keyword>
<evidence type="ECO:0000259" key="2">
    <source>
        <dbReference type="Pfam" id="PF22879"/>
    </source>
</evidence>
<dbReference type="Pfam" id="PF10592">
    <property type="entry name" value="AIPR"/>
    <property type="match status" value="1"/>
</dbReference>
<evidence type="ECO:0000313" key="3">
    <source>
        <dbReference type="EMBL" id="RSK24922.1"/>
    </source>
</evidence>
<name>A0A428J043_9BACT</name>
<feature type="domain" description="Abortive phage infection protein C-terminal" evidence="1">
    <location>
        <begin position="232"/>
        <end position="546"/>
    </location>
</feature>
<reference evidence="3 4" key="1">
    <citation type="submission" date="2018-12" db="EMBL/GenBank/DDBJ databases">
        <authorList>
            <person name="Feng G."/>
            <person name="Zhu H."/>
        </authorList>
    </citation>
    <scope>NUCLEOTIDE SEQUENCE [LARGE SCALE GENOMIC DNA]</scope>
    <source>
        <strain evidence="3 4">9PBR-2</strain>
    </source>
</reference>
<dbReference type="RefSeq" id="WP_125433065.1">
    <property type="nucleotide sequence ID" value="NZ_RWIS01000014.1"/>
</dbReference>
<sequence length="672" mass="75834">MDLQEFAGELTQNIVLTAAEEERPAEDIFTEEALDYLRLSGEVVEPVTGTYRARGARVDAFDFDDESLTLDLFTSEFSPEPGLNKITNTEVQEAIKRTYGFWVAASGGKITATESGPVQELINLIRQDGQQIQHVRLFLLTNRISAAESLPSYHIPDGPVLTCELWDIERLYQQYRINAGKQTVVVDLLRDYNFRLECLRSTDVSGKYNAYLAILPAGVLARIYKRHKQGLLERNVRTFLQFKVDTNRGIRDTASKSPDMFFAYNNGISTTAAKVETQEEDGRVFIARIEDWQIVNGGQTTASLYSASSDRSIDLSRAFVQLKICEILATEEAEAIIPKISQFANKQTAIKSSDFSSNSAYHVNLEKISRSEAVPSTTGLKSDMKWYYERTRGQYLDEEARQEGLAARRKFNKSYPKSQKFTKVDVAKYEMSWLQKPNEVSTGAEKNYLLFEKQVAASADTLTPEAYHQLIARALLFKQIDRDVHARKLGGYKANMVTYILAWLSYKTEGHLDLNRIWSEQAVPGQVRELIAQMTPIVWDHLTNPPSSVRNIGEWCKKQECWKSLKDKPLDLSGIQAEIDEVRQRISVDGPSGPVNLSPAESDLLDEITATSPETFLAISSWAARNNELTPFDRRLIYNVGSLLRRSAGISIKQARNAKRILENAKQRGFSA</sequence>
<dbReference type="Proteomes" id="UP000280066">
    <property type="component" value="Unassembled WGS sequence"/>
</dbReference>
<comment type="caution">
    <text evidence="3">The sequence shown here is derived from an EMBL/GenBank/DDBJ whole genome shotgun (WGS) entry which is preliminary data.</text>
</comment>
<evidence type="ECO:0000313" key="4">
    <source>
        <dbReference type="Proteomes" id="UP000280066"/>
    </source>
</evidence>
<dbReference type="AlphaFoldDB" id="A0A428J043"/>
<dbReference type="Pfam" id="PF22879">
    <property type="entry name" value="AIPR_N"/>
    <property type="match status" value="1"/>
</dbReference>
<proteinExistence type="predicted"/>
<feature type="domain" description="Abortive infection phage resistance protein N-terminal" evidence="2">
    <location>
        <begin position="29"/>
        <end position="173"/>
    </location>
</feature>
<organism evidence="3 4">
    <name type="scientific">Hymenobacter metallilatus</name>
    <dbReference type="NCBI Taxonomy" id="2493666"/>
    <lineage>
        <taxon>Bacteria</taxon>
        <taxon>Pseudomonadati</taxon>
        <taxon>Bacteroidota</taxon>
        <taxon>Cytophagia</taxon>
        <taxon>Cytophagales</taxon>
        <taxon>Hymenobacteraceae</taxon>
        <taxon>Hymenobacter</taxon>
    </lineage>
</organism>
<accession>A0A428J043</accession>
<gene>
    <name evidence="3" type="ORF">EI290_18005</name>
</gene>
<evidence type="ECO:0000259" key="1">
    <source>
        <dbReference type="Pfam" id="PF10592"/>
    </source>
</evidence>
<protein>
    <submittedName>
        <fullName evidence="3">Abortive phage infection protein</fullName>
    </submittedName>
</protein>
<dbReference type="InterPro" id="IPR018891">
    <property type="entry name" value="AIPR_C"/>
</dbReference>
<dbReference type="InterPro" id="IPR055101">
    <property type="entry name" value="AIPR_N"/>
</dbReference>